<evidence type="ECO:0000313" key="5">
    <source>
        <dbReference type="Proteomes" id="UP000324800"/>
    </source>
</evidence>
<gene>
    <name evidence="4" type="ORF">EZS28_026362</name>
</gene>
<protein>
    <submittedName>
        <fullName evidence="4">Uncharacterized protein</fullName>
    </submittedName>
</protein>
<sequence>MSGQDLSSLANVTSGQSGIFNEGNSLFAVMNSSISLIDLLSGSCVCRNTQILISGGNDGYIRLWDTNGEQILKILAHGKRVTQILSPIGSDIFFSCSDEILKAWNCISGQCTSQIQFDSSITTMTLFRGPPPPRIQTPIPQPASIASSEAGIKSGGEELNSINNANNDNINQQDDQQDDFIGQTLSEAISSKNNEQLKTQSKQNDIDEIKQCNIEVHEGQRGFRGAYYFSLCICTLQRMILVSCNLPLRLWFRAQAHVDQMISFCFDPFIFIPGIQEIRDRDNYDQEPDDYIETNNINSNDNYQTLQLPTKNIYETMKKSKKHSIEQNKQKDKELELVDDVFFNIGPKEVPRGLQEFGIQDHISGKSREEEINRIKSLKVDQQRGELEIGRLRRSTFMAPILLGMLFREGSLKVFLPGFSSALSYSLPAMFNSEDSGGLCVSMRSSKIFALSRTTYQIQAFSISHKPFRRDEIWTHERGNSLICMSSLSLPCPRPNVRSQTFKMWTKFFKFGANVSSFDDDEQEININIRKKQLMEKSLKSTDSKQKSFSLQNQSSLQGSIDKHQPPRSQITDPKIIRNPSLITNKSSQQNSLKKSLIESSQIPEDEKEEYEYYIPGQTNNKSAADQTQKNEDMILCGSIDGKIILFSSLTGELYASWLANSEKRLSLVEYNPLLSLRRPFPFGKMKAFEEQKEATNKEQLNSKRKQNIQSSQKQKNENLEDQRNDDDDSSNIEIDLDNLDKNYELYGNYYDDREKTKEKQLAARTARQMKLAQIKEQDENTKSPYEIEQVMRNRDLGSIITVCENGNVKIWDANSLILLCSANPLKMFPRSIHPTAMAIIAPIVALTFSSGDVAIFYAFGFLEQKENNDNKQNINSEQEQQTQVEELDKEDEE</sequence>
<keyword evidence="3" id="KW-1133">Transmembrane helix</keyword>
<feature type="region of interest" description="Disordered" evidence="2">
    <location>
        <begin position="542"/>
        <end position="604"/>
    </location>
</feature>
<feature type="region of interest" description="Disordered" evidence="2">
    <location>
        <begin position="692"/>
        <end position="734"/>
    </location>
</feature>
<keyword evidence="3" id="KW-0472">Membrane</keyword>
<feature type="compositionally biased region" description="Polar residues" evidence="2">
    <location>
        <begin position="547"/>
        <end position="559"/>
    </location>
</feature>
<name>A0A5J4V6X7_9EUKA</name>
<organism evidence="4 5">
    <name type="scientific">Streblomastix strix</name>
    <dbReference type="NCBI Taxonomy" id="222440"/>
    <lineage>
        <taxon>Eukaryota</taxon>
        <taxon>Metamonada</taxon>
        <taxon>Preaxostyla</taxon>
        <taxon>Oxymonadida</taxon>
        <taxon>Streblomastigidae</taxon>
        <taxon>Streblomastix</taxon>
    </lineage>
</organism>
<dbReference type="InterPro" id="IPR015943">
    <property type="entry name" value="WD40/YVTN_repeat-like_dom_sf"/>
</dbReference>
<feature type="repeat" description="WD" evidence="1">
    <location>
        <begin position="48"/>
        <end position="74"/>
    </location>
</feature>
<dbReference type="InterPro" id="IPR036322">
    <property type="entry name" value="WD40_repeat_dom_sf"/>
</dbReference>
<proteinExistence type="predicted"/>
<evidence type="ECO:0000313" key="4">
    <source>
        <dbReference type="EMBL" id="KAA6378110.1"/>
    </source>
</evidence>
<dbReference type="EMBL" id="SNRW01009367">
    <property type="protein sequence ID" value="KAA6378110.1"/>
    <property type="molecule type" value="Genomic_DNA"/>
</dbReference>
<dbReference type="PROSITE" id="PS50082">
    <property type="entry name" value="WD_REPEATS_2"/>
    <property type="match status" value="1"/>
</dbReference>
<dbReference type="AlphaFoldDB" id="A0A5J4V6X7"/>
<dbReference type="Proteomes" id="UP000324800">
    <property type="component" value="Unassembled WGS sequence"/>
</dbReference>
<dbReference type="Pfam" id="PF00400">
    <property type="entry name" value="WD40"/>
    <property type="match status" value="1"/>
</dbReference>
<dbReference type="Gene3D" id="2.130.10.10">
    <property type="entry name" value="YVTN repeat-like/Quinoprotein amine dehydrogenase"/>
    <property type="match status" value="2"/>
</dbReference>
<keyword evidence="3" id="KW-0812">Transmembrane</keyword>
<evidence type="ECO:0000256" key="1">
    <source>
        <dbReference type="PROSITE-ProRule" id="PRU00221"/>
    </source>
</evidence>
<feature type="compositionally biased region" description="Low complexity" evidence="2">
    <location>
        <begin position="585"/>
        <end position="595"/>
    </location>
</feature>
<dbReference type="SUPFAM" id="SSF50978">
    <property type="entry name" value="WD40 repeat-like"/>
    <property type="match status" value="1"/>
</dbReference>
<reference evidence="4 5" key="1">
    <citation type="submission" date="2019-03" db="EMBL/GenBank/DDBJ databases">
        <title>Single cell metagenomics reveals metabolic interactions within the superorganism composed of flagellate Streblomastix strix and complex community of Bacteroidetes bacteria on its surface.</title>
        <authorList>
            <person name="Treitli S.C."/>
            <person name="Kolisko M."/>
            <person name="Husnik F."/>
            <person name="Keeling P."/>
            <person name="Hampl V."/>
        </authorList>
    </citation>
    <scope>NUCLEOTIDE SEQUENCE [LARGE SCALE GENOMIC DNA]</scope>
    <source>
        <strain evidence="4">ST1C</strain>
    </source>
</reference>
<feature type="compositionally biased region" description="Polar residues" evidence="2">
    <location>
        <begin position="871"/>
        <end position="885"/>
    </location>
</feature>
<evidence type="ECO:0000256" key="2">
    <source>
        <dbReference type="SAM" id="MobiDB-lite"/>
    </source>
</evidence>
<feature type="non-terminal residue" evidence="4">
    <location>
        <position position="894"/>
    </location>
</feature>
<feature type="region of interest" description="Disordered" evidence="2">
    <location>
        <begin position="156"/>
        <end position="175"/>
    </location>
</feature>
<evidence type="ECO:0000256" key="3">
    <source>
        <dbReference type="SAM" id="Phobius"/>
    </source>
</evidence>
<dbReference type="SMART" id="SM00320">
    <property type="entry name" value="WD40"/>
    <property type="match status" value="4"/>
</dbReference>
<feature type="compositionally biased region" description="Low complexity" evidence="2">
    <location>
        <begin position="160"/>
        <end position="175"/>
    </location>
</feature>
<comment type="caution">
    <text evidence="4">The sequence shown here is derived from an EMBL/GenBank/DDBJ whole genome shotgun (WGS) entry which is preliminary data.</text>
</comment>
<dbReference type="InterPro" id="IPR001680">
    <property type="entry name" value="WD40_rpt"/>
</dbReference>
<feature type="transmembrane region" description="Helical" evidence="3">
    <location>
        <begin position="837"/>
        <end position="863"/>
    </location>
</feature>
<feature type="region of interest" description="Disordered" evidence="2">
    <location>
        <begin position="870"/>
        <end position="894"/>
    </location>
</feature>
<keyword evidence="1" id="KW-0853">WD repeat</keyword>
<feature type="compositionally biased region" description="Acidic residues" evidence="2">
    <location>
        <begin position="724"/>
        <end position="734"/>
    </location>
</feature>
<accession>A0A5J4V6X7</accession>